<name>A0A6A4LLE4_9ERIC</name>
<keyword evidence="3" id="KW-1185">Reference proteome</keyword>
<dbReference type="Proteomes" id="UP000428333">
    <property type="component" value="Linkage Group LG06"/>
</dbReference>
<dbReference type="OrthoDB" id="1930572at2759"/>
<proteinExistence type="predicted"/>
<dbReference type="PANTHER" id="PTHR36324">
    <property type="entry name" value="OS09G0460100 PROTEIN"/>
    <property type="match status" value="1"/>
</dbReference>
<gene>
    <name evidence="2" type="ORF">C3L33_10959</name>
</gene>
<organism evidence="2 3">
    <name type="scientific">Rhododendron williamsianum</name>
    <dbReference type="NCBI Taxonomy" id="262921"/>
    <lineage>
        <taxon>Eukaryota</taxon>
        <taxon>Viridiplantae</taxon>
        <taxon>Streptophyta</taxon>
        <taxon>Embryophyta</taxon>
        <taxon>Tracheophyta</taxon>
        <taxon>Spermatophyta</taxon>
        <taxon>Magnoliopsida</taxon>
        <taxon>eudicotyledons</taxon>
        <taxon>Gunneridae</taxon>
        <taxon>Pentapetalae</taxon>
        <taxon>asterids</taxon>
        <taxon>Ericales</taxon>
        <taxon>Ericaceae</taxon>
        <taxon>Ericoideae</taxon>
        <taxon>Rhodoreae</taxon>
        <taxon>Rhododendron</taxon>
    </lineage>
</organism>
<dbReference type="EMBL" id="QEFC01001531">
    <property type="protein sequence ID" value="KAE9457144.1"/>
    <property type="molecule type" value="Genomic_DNA"/>
</dbReference>
<accession>A0A6A4LLE4</accession>
<sequence length="158" mass="17558">MTLLNHEEDPPNPPHKCTFLTSTIKEAFANCRNCHRRVPKTEEKEDSSSEMDDEQEVVVVSEIRSRAMEAKSRRKACLNTESLNFVLSPEVGELFGTQKPVQTNEESELERDEFLSVGILAWPGFSRLAAALHHSRGLPLRGVAVWSVPEGSVAPTSA</sequence>
<feature type="region of interest" description="Disordered" evidence="1">
    <location>
        <begin position="37"/>
        <end position="57"/>
    </location>
</feature>
<reference evidence="2 3" key="1">
    <citation type="journal article" date="2019" name="Genome Biol. Evol.">
        <title>The Rhododendron genome and chromosomal organization provide insight into shared whole-genome duplications across the heath family (Ericaceae).</title>
        <authorList>
            <person name="Soza V.L."/>
            <person name="Lindsley D."/>
            <person name="Waalkes A."/>
            <person name="Ramage E."/>
            <person name="Patwardhan R.P."/>
            <person name="Burton J.N."/>
            <person name="Adey A."/>
            <person name="Kumar A."/>
            <person name="Qiu R."/>
            <person name="Shendure J."/>
            <person name="Hall B."/>
        </authorList>
    </citation>
    <scope>NUCLEOTIDE SEQUENCE [LARGE SCALE GENOMIC DNA]</scope>
    <source>
        <strain evidence="2">RSF 1966-606</strain>
    </source>
</reference>
<evidence type="ECO:0000256" key="1">
    <source>
        <dbReference type="SAM" id="MobiDB-lite"/>
    </source>
</evidence>
<comment type="caution">
    <text evidence="2">The sequence shown here is derived from an EMBL/GenBank/DDBJ whole genome shotgun (WGS) entry which is preliminary data.</text>
</comment>
<dbReference type="AlphaFoldDB" id="A0A6A4LLE4"/>
<feature type="non-terminal residue" evidence="2">
    <location>
        <position position="1"/>
    </location>
</feature>
<dbReference type="PANTHER" id="PTHR36324:SF1">
    <property type="entry name" value="OS09G0460100 PROTEIN"/>
    <property type="match status" value="1"/>
</dbReference>
<protein>
    <submittedName>
        <fullName evidence="2">Uncharacterized protein</fullName>
    </submittedName>
</protein>
<evidence type="ECO:0000313" key="3">
    <source>
        <dbReference type="Proteomes" id="UP000428333"/>
    </source>
</evidence>
<evidence type="ECO:0000313" key="2">
    <source>
        <dbReference type="EMBL" id="KAE9457144.1"/>
    </source>
</evidence>